<keyword evidence="1" id="KW-0175">Coiled coil</keyword>
<gene>
    <name evidence="3" type="ORF">DIABBA_LOCUS13430</name>
</gene>
<organism evidence="3 4">
    <name type="scientific">Diabrotica balteata</name>
    <name type="common">Banded cucumber beetle</name>
    <dbReference type="NCBI Taxonomy" id="107213"/>
    <lineage>
        <taxon>Eukaryota</taxon>
        <taxon>Metazoa</taxon>
        <taxon>Ecdysozoa</taxon>
        <taxon>Arthropoda</taxon>
        <taxon>Hexapoda</taxon>
        <taxon>Insecta</taxon>
        <taxon>Pterygota</taxon>
        <taxon>Neoptera</taxon>
        <taxon>Endopterygota</taxon>
        <taxon>Coleoptera</taxon>
        <taxon>Polyphaga</taxon>
        <taxon>Cucujiformia</taxon>
        <taxon>Chrysomeloidea</taxon>
        <taxon>Chrysomelidae</taxon>
        <taxon>Galerucinae</taxon>
        <taxon>Diabroticina</taxon>
        <taxon>Diabroticites</taxon>
        <taxon>Diabrotica</taxon>
    </lineage>
</organism>
<feature type="compositionally biased region" description="Basic and acidic residues" evidence="2">
    <location>
        <begin position="168"/>
        <end position="182"/>
    </location>
</feature>
<reference evidence="3" key="1">
    <citation type="submission" date="2022-01" db="EMBL/GenBank/DDBJ databases">
        <authorList>
            <person name="King R."/>
        </authorList>
    </citation>
    <scope>NUCLEOTIDE SEQUENCE</scope>
</reference>
<evidence type="ECO:0000256" key="1">
    <source>
        <dbReference type="SAM" id="Coils"/>
    </source>
</evidence>
<accession>A0A9N9T8B2</accession>
<protein>
    <submittedName>
        <fullName evidence="3">Uncharacterized protein</fullName>
    </submittedName>
</protein>
<feature type="region of interest" description="Disordered" evidence="2">
    <location>
        <begin position="22"/>
        <end position="182"/>
    </location>
</feature>
<dbReference type="PANTHER" id="PTHR10773">
    <property type="entry name" value="DNA-DIRECTED RNA POLYMERASES I, II, AND III SUBUNIT RPABC2"/>
    <property type="match status" value="1"/>
</dbReference>
<feature type="coiled-coil region" evidence="1">
    <location>
        <begin position="276"/>
        <end position="303"/>
    </location>
</feature>
<keyword evidence="4" id="KW-1185">Reference proteome</keyword>
<feature type="compositionally biased region" description="Basic residues" evidence="2">
    <location>
        <begin position="77"/>
        <end position="87"/>
    </location>
</feature>
<evidence type="ECO:0000313" key="3">
    <source>
        <dbReference type="EMBL" id="CAG9840807.1"/>
    </source>
</evidence>
<sequence length="550" mass="62834">MMTSGKSKCEKLVLMALEEENHNVDNSEVQDFDSDCSIQDPHYEPSSDSESTDKENVSSTKKDERKERIDAEEKIFKRSSKMKRSPQRSRENESGVQVPSGDENQKIKARKASTGSVLDSILDSSSDEGEPLDSKRKRGKNEESEKEPSEEEEWSVTRGKRKKRSPKSRTDQHKKNTEENEVEVLHRRVEELQMTIEEIHRLTILYPNTQTDIKKCVKAARTCVVQTARCASRVSRRVSEQDENLRRVRKELAEVRSGLAAASATPARPKGLCVGIQVGSEDLDELEAARKEEERVAALKERMGRVVEVDEVIDLANEDWPEAVFERTEATEESPLGRANDLGVFVANGGDTGGEVFGAYPELVSLPVEERMEDVRCGWMAVMTRVPGRDTTEKYIFKVVPSDRNEMFLELPSVSTNTTRKRIRKENTWKKNVRKNKRAKGEEYTNTKGVIVLAKTINTQYRCPCNEKRHEKIEPERQRILFSKYYGLSNFNLQSSYLCSLVNVVIKARSCKQNANDVTTKAREFSRLYHLPDMNGRQIRVCKSFFKHVL</sequence>
<dbReference type="EMBL" id="OU898284">
    <property type="protein sequence ID" value="CAG9840807.1"/>
    <property type="molecule type" value="Genomic_DNA"/>
</dbReference>
<feature type="compositionally biased region" description="Basic and acidic residues" evidence="2">
    <location>
        <begin position="41"/>
        <end position="76"/>
    </location>
</feature>
<dbReference type="OrthoDB" id="6755893at2759"/>
<proteinExistence type="predicted"/>
<evidence type="ECO:0000256" key="2">
    <source>
        <dbReference type="SAM" id="MobiDB-lite"/>
    </source>
</evidence>
<dbReference type="PANTHER" id="PTHR10773:SF19">
    <property type="match status" value="1"/>
</dbReference>
<name>A0A9N9T8B2_DIABA</name>
<evidence type="ECO:0000313" key="4">
    <source>
        <dbReference type="Proteomes" id="UP001153709"/>
    </source>
</evidence>
<dbReference type="AlphaFoldDB" id="A0A9N9T8B2"/>
<dbReference type="Proteomes" id="UP001153709">
    <property type="component" value="Chromosome 9"/>
</dbReference>
<feature type="compositionally biased region" description="Basic residues" evidence="2">
    <location>
        <begin position="158"/>
        <end position="167"/>
    </location>
</feature>